<accession>A0A382FUH9</accession>
<sequence length="191" mass="21696">MTSSSHERASDRVAEAMIIIEEKTGVKIEIVVLIQGDEPMVTPEMIKAAIQPLLEEKDVTVSNLMADIGSDEEFEDPNEIKVIVNNHNSAMYFSREPIPSRKKYNGTAFPMKKQVCIIPFTRQCLLDYTALEPTPLEVIESIDMLRFLEHGKQVKMVHTDHQTVAVDTKADLRQVEALIKDDPLLRKYQDD</sequence>
<name>A0A382FUH9_9ZZZZ</name>
<dbReference type="SUPFAM" id="SSF53448">
    <property type="entry name" value="Nucleotide-diphospho-sugar transferases"/>
    <property type="match status" value="1"/>
</dbReference>
<dbReference type="GO" id="GO:0005829">
    <property type="term" value="C:cytosol"/>
    <property type="evidence" value="ECO:0007669"/>
    <property type="project" value="TreeGrafter"/>
</dbReference>
<reference evidence="3" key="1">
    <citation type="submission" date="2018-05" db="EMBL/GenBank/DDBJ databases">
        <authorList>
            <person name="Lanie J.A."/>
            <person name="Ng W.-L."/>
            <person name="Kazmierczak K.M."/>
            <person name="Andrzejewski T.M."/>
            <person name="Davidsen T.M."/>
            <person name="Wayne K.J."/>
            <person name="Tettelin H."/>
            <person name="Glass J.I."/>
            <person name="Rusch D."/>
            <person name="Podicherti R."/>
            <person name="Tsui H.-C.T."/>
            <person name="Winkler M.E."/>
        </authorList>
    </citation>
    <scope>NUCLEOTIDE SEQUENCE</scope>
</reference>
<dbReference type="PANTHER" id="PTHR42866">
    <property type="entry name" value="3-DEOXY-MANNO-OCTULOSONATE CYTIDYLYLTRANSFERASE"/>
    <property type="match status" value="1"/>
</dbReference>
<evidence type="ECO:0000256" key="1">
    <source>
        <dbReference type="ARBA" id="ARBA00022679"/>
    </source>
</evidence>
<dbReference type="Gene3D" id="3.90.550.10">
    <property type="entry name" value="Spore Coat Polysaccharide Biosynthesis Protein SpsA, Chain A"/>
    <property type="match status" value="1"/>
</dbReference>
<dbReference type="PANTHER" id="PTHR42866:SF2">
    <property type="entry name" value="3-DEOXY-MANNO-OCTULOSONATE CYTIDYLYLTRANSFERASE, MITOCHONDRIAL"/>
    <property type="match status" value="1"/>
</dbReference>
<organism evidence="3">
    <name type="scientific">marine metagenome</name>
    <dbReference type="NCBI Taxonomy" id="408172"/>
    <lineage>
        <taxon>unclassified sequences</taxon>
        <taxon>metagenomes</taxon>
        <taxon>ecological metagenomes</taxon>
    </lineage>
</organism>
<dbReference type="GO" id="GO:0008690">
    <property type="term" value="F:3-deoxy-manno-octulosonate cytidylyltransferase activity"/>
    <property type="evidence" value="ECO:0007669"/>
    <property type="project" value="TreeGrafter"/>
</dbReference>
<gene>
    <name evidence="3" type="ORF">METZ01_LOCUS219106</name>
</gene>
<dbReference type="AlphaFoldDB" id="A0A382FUH9"/>
<evidence type="ECO:0000313" key="3">
    <source>
        <dbReference type="EMBL" id="SVB66252.1"/>
    </source>
</evidence>
<keyword evidence="2" id="KW-0548">Nucleotidyltransferase</keyword>
<dbReference type="InterPro" id="IPR029044">
    <property type="entry name" value="Nucleotide-diphossugar_trans"/>
</dbReference>
<keyword evidence="1" id="KW-0808">Transferase</keyword>
<proteinExistence type="predicted"/>
<dbReference type="Pfam" id="PF02348">
    <property type="entry name" value="CTP_transf_3"/>
    <property type="match status" value="1"/>
</dbReference>
<dbReference type="InterPro" id="IPR003329">
    <property type="entry name" value="Cytidylyl_trans"/>
</dbReference>
<evidence type="ECO:0000256" key="2">
    <source>
        <dbReference type="ARBA" id="ARBA00022695"/>
    </source>
</evidence>
<dbReference type="EMBL" id="UINC01051741">
    <property type="protein sequence ID" value="SVB66252.1"/>
    <property type="molecule type" value="Genomic_DNA"/>
</dbReference>
<protein>
    <recommendedName>
        <fullName evidence="4">3-deoxy-manno-octulosonate cytidylyltransferase</fullName>
    </recommendedName>
</protein>
<evidence type="ECO:0008006" key="4">
    <source>
        <dbReference type="Google" id="ProtNLM"/>
    </source>
</evidence>